<evidence type="ECO:0000256" key="4">
    <source>
        <dbReference type="PROSITE-ProRule" id="PRU00335"/>
    </source>
</evidence>
<keyword evidence="3" id="KW-0804">Transcription</keyword>
<keyword evidence="1" id="KW-0805">Transcription regulation</keyword>
<dbReference type="GO" id="GO:0003700">
    <property type="term" value="F:DNA-binding transcription factor activity"/>
    <property type="evidence" value="ECO:0007669"/>
    <property type="project" value="TreeGrafter"/>
</dbReference>
<feature type="region of interest" description="Disordered" evidence="5">
    <location>
        <begin position="1"/>
        <end position="25"/>
    </location>
</feature>
<organism evidence="7 8">
    <name type="scientific">Novosphingobium olei</name>
    <dbReference type="NCBI Taxonomy" id="2728851"/>
    <lineage>
        <taxon>Bacteria</taxon>
        <taxon>Pseudomonadati</taxon>
        <taxon>Pseudomonadota</taxon>
        <taxon>Alphaproteobacteria</taxon>
        <taxon>Sphingomonadales</taxon>
        <taxon>Sphingomonadaceae</taxon>
        <taxon>Novosphingobium</taxon>
    </lineage>
</organism>
<dbReference type="PROSITE" id="PS50977">
    <property type="entry name" value="HTH_TETR_2"/>
    <property type="match status" value="1"/>
</dbReference>
<name>A0A7Y0GBJ8_9SPHN</name>
<proteinExistence type="predicted"/>
<dbReference type="PANTHER" id="PTHR30055:SF234">
    <property type="entry name" value="HTH-TYPE TRANSCRIPTIONAL REGULATOR BETI"/>
    <property type="match status" value="1"/>
</dbReference>
<dbReference type="InterPro" id="IPR001647">
    <property type="entry name" value="HTH_TetR"/>
</dbReference>
<evidence type="ECO:0000313" key="8">
    <source>
        <dbReference type="Proteomes" id="UP000583556"/>
    </source>
</evidence>
<keyword evidence="2 4" id="KW-0238">DNA-binding</keyword>
<dbReference type="PANTHER" id="PTHR30055">
    <property type="entry name" value="HTH-TYPE TRANSCRIPTIONAL REGULATOR RUTR"/>
    <property type="match status" value="1"/>
</dbReference>
<dbReference type="EMBL" id="JABBGM010000008">
    <property type="protein sequence ID" value="NML95243.1"/>
    <property type="molecule type" value="Genomic_DNA"/>
</dbReference>
<dbReference type="SUPFAM" id="SSF46689">
    <property type="entry name" value="Homeodomain-like"/>
    <property type="match status" value="1"/>
</dbReference>
<gene>
    <name evidence="7" type="ORF">HHL27_16330</name>
</gene>
<evidence type="ECO:0000256" key="3">
    <source>
        <dbReference type="ARBA" id="ARBA00023163"/>
    </source>
</evidence>
<feature type="DNA-binding region" description="H-T-H motif" evidence="4">
    <location>
        <begin position="46"/>
        <end position="65"/>
    </location>
</feature>
<evidence type="ECO:0000259" key="6">
    <source>
        <dbReference type="PROSITE" id="PS50977"/>
    </source>
</evidence>
<evidence type="ECO:0000313" key="7">
    <source>
        <dbReference type="EMBL" id="NML95243.1"/>
    </source>
</evidence>
<dbReference type="InterPro" id="IPR036271">
    <property type="entry name" value="Tet_transcr_reg_TetR-rel_C_sf"/>
</dbReference>
<protein>
    <submittedName>
        <fullName evidence="7">TetR/AcrR family transcriptional regulator</fullName>
    </submittedName>
</protein>
<keyword evidence="8" id="KW-1185">Reference proteome</keyword>
<evidence type="ECO:0000256" key="1">
    <source>
        <dbReference type="ARBA" id="ARBA00023015"/>
    </source>
</evidence>
<dbReference type="Pfam" id="PF00440">
    <property type="entry name" value="TetR_N"/>
    <property type="match status" value="1"/>
</dbReference>
<dbReference type="AlphaFoldDB" id="A0A7Y0GBJ8"/>
<dbReference type="GO" id="GO:0000976">
    <property type="term" value="F:transcription cis-regulatory region binding"/>
    <property type="evidence" value="ECO:0007669"/>
    <property type="project" value="TreeGrafter"/>
</dbReference>
<evidence type="ECO:0000256" key="2">
    <source>
        <dbReference type="ARBA" id="ARBA00023125"/>
    </source>
</evidence>
<sequence>MSEQTLRKTAAELPKSRREAGKEERRRRIIHAAKEMIRETGSTGLSMRALAERAGVSLATPYNLFGSRGAVVLAVLDDVRDFRARFAEARTGDPVDHILAVVDLGVDYYLADPAFYTTLWREVFAISGEVRSAIYNPRRDEFWLGLVRDIADAGLLREGIEPLRLLKQLDHQFRSVMLDWVAGDLCAISLGPTIKLGYALILCGAASEAARASFERRVTQCHSMLEEAEERKARAD</sequence>
<reference evidence="7 8" key="1">
    <citation type="submission" date="2020-04" db="EMBL/GenBank/DDBJ databases">
        <title>Novosphingobium sp. TW-4 isolated from soil.</title>
        <authorList>
            <person name="Dahal R.H."/>
            <person name="Chaudhary D.K."/>
        </authorList>
    </citation>
    <scope>NUCLEOTIDE SEQUENCE [LARGE SCALE GENOMIC DNA]</scope>
    <source>
        <strain evidence="7 8">TW-4</strain>
    </source>
</reference>
<dbReference type="Gene3D" id="1.10.357.10">
    <property type="entry name" value="Tetracycline Repressor, domain 2"/>
    <property type="match status" value="1"/>
</dbReference>
<dbReference type="InterPro" id="IPR050109">
    <property type="entry name" value="HTH-type_TetR-like_transc_reg"/>
</dbReference>
<dbReference type="InterPro" id="IPR009057">
    <property type="entry name" value="Homeodomain-like_sf"/>
</dbReference>
<feature type="domain" description="HTH tetR-type" evidence="6">
    <location>
        <begin position="23"/>
        <end position="83"/>
    </location>
</feature>
<accession>A0A7Y0GBJ8</accession>
<dbReference type="Proteomes" id="UP000583556">
    <property type="component" value="Unassembled WGS sequence"/>
</dbReference>
<dbReference type="RefSeq" id="WP_169494454.1">
    <property type="nucleotide sequence ID" value="NZ_JABBGM010000008.1"/>
</dbReference>
<evidence type="ECO:0000256" key="5">
    <source>
        <dbReference type="SAM" id="MobiDB-lite"/>
    </source>
</evidence>
<dbReference type="SUPFAM" id="SSF48498">
    <property type="entry name" value="Tetracyclin repressor-like, C-terminal domain"/>
    <property type="match status" value="1"/>
</dbReference>
<comment type="caution">
    <text evidence="7">The sequence shown here is derived from an EMBL/GenBank/DDBJ whole genome shotgun (WGS) entry which is preliminary data.</text>
</comment>
<dbReference type="PRINTS" id="PR00455">
    <property type="entry name" value="HTHTETR"/>
</dbReference>